<accession>A0A812IXG0</accession>
<reference evidence="4" key="1">
    <citation type="submission" date="2021-02" db="EMBL/GenBank/DDBJ databases">
        <authorList>
            <person name="Dougan E. K."/>
            <person name="Rhodes N."/>
            <person name="Thang M."/>
            <person name="Chan C."/>
        </authorList>
    </citation>
    <scope>NUCLEOTIDE SEQUENCE</scope>
</reference>
<feature type="non-terminal residue" evidence="4">
    <location>
        <position position="1"/>
    </location>
</feature>
<organism evidence="4 5">
    <name type="scientific">Symbiodinium pilosum</name>
    <name type="common">Dinoflagellate</name>
    <dbReference type="NCBI Taxonomy" id="2952"/>
    <lineage>
        <taxon>Eukaryota</taxon>
        <taxon>Sar</taxon>
        <taxon>Alveolata</taxon>
        <taxon>Dinophyceae</taxon>
        <taxon>Suessiales</taxon>
        <taxon>Symbiodiniaceae</taxon>
        <taxon>Symbiodinium</taxon>
    </lineage>
</organism>
<dbReference type="OrthoDB" id="952271at2759"/>
<dbReference type="PANTHER" id="PTHR43690:SF18">
    <property type="entry name" value="INSULIN-DEGRADING ENZYME-RELATED"/>
    <property type="match status" value="1"/>
</dbReference>
<dbReference type="SUPFAM" id="SSF63411">
    <property type="entry name" value="LuxS/MPP-like metallohydrolase"/>
    <property type="match status" value="1"/>
</dbReference>
<evidence type="ECO:0000313" key="4">
    <source>
        <dbReference type="EMBL" id="CAE7190160.1"/>
    </source>
</evidence>
<sequence length="229" mass="26087">FNRTFSEPPAWPRERLSKFVLVEPSEPRPALWLQFAFPDLETKFLSKPLSYISYIIKYTGVSSLQSYLKKEGLIQDLSSADSSTSAGTRFFVAMYLTTKGANSMEHVMDIFFQYLARMKHAGVDSQLYSSLADLSRLQFNWTQPDAPGDAAKDYAERMLRLPPRMLIAGDTRIDNTDPELVRRLIDMLTPQNLILAYVPSSKTNATFEEGSQVFEDKNMKLKYAVSELQ</sequence>
<evidence type="ECO:0000259" key="2">
    <source>
        <dbReference type="Pfam" id="PF05193"/>
    </source>
</evidence>
<keyword evidence="5" id="KW-1185">Reference proteome</keyword>
<dbReference type="Proteomes" id="UP000649617">
    <property type="component" value="Unassembled WGS sequence"/>
</dbReference>
<dbReference type="PANTHER" id="PTHR43690">
    <property type="entry name" value="NARDILYSIN"/>
    <property type="match status" value="1"/>
</dbReference>
<evidence type="ECO:0000259" key="3">
    <source>
        <dbReference type="Pfam" id="PF16187"/>
    </source>
</evidence>
<dbReference type="Pfam" id="PF05193">
    <property type="entry name" value="Peptidase_M16_C"/>
    <property type="match status" value="1"/>
</dbReference>
<dbReference type="AlphaFoldDB" id="A0A812IXG0"/>
<feature type="domain" description="Peptidase M16 middle/third" evidence="3">
    <location>
        <begin position="139"/>
        <end position="226"/>
    </location>
</feature>
<dbReference type="InterPro" id="IPR050626">
    <property type="entry name" value="Peptidase_M16"/>
</dbReference>
<comment type="caution">
    <text evidence="4">The sequence shown here is derived from an EMBL/GenBank/DDBJ whole genome shotgun (WGS) entry which is preliminary data.</text>
</comment>
<proteinExistence type="predicted"/>
<evidence type="ECO:0000256" key="1">
    <source>
        <dbReference type="ARBA" id="ARBA00022723"/>
    </source>
</evidence>
<dbReference type="GO" id="GO:0004222">
    <property type="term" value="F:metalloendopeptidase activity"/>
    <property type="evidence" value="ECO:0007669"/>
    <property type="project" value="TreeGrafter"/>
</dbReference>
<gene>
    <name evidence="4" type="ORF">SPIL2461_LOCUS1444</name>
</gene>
<evidence type="ECO:0000313" key="5">
    <source>
        <dbReference type="Proteomes" id="UP000649617"/>
    </source>
</evidence>
<feature type="non-terminal residue" evidence="4">
    <location>
        <position position="229"/>
    </location>
</feature>
<dbReference type="InterPro" id="IPR007863">
    <property type="entry name" value="Peptidase_M16_C"/>
</dbReference>
<dbReference type="InterPro" id="IPR011249">
    <property type="entry name" value="Metalloenz_LuxS/M16"/>
</dbReference>
<protein>
    <submittedName>
        <fullName evidence="4">Uncharacterized protein</fullName>
    </submittedName>
</protein>
<dbReference type="GO" id="GO:0046872">
    <property type="term" value="F:metal ion binding"/>
    <property type="evidence" value="ECO:0007669"/>
    <property type="project" value="UniProtKB-KW"/>
</dbReference>
<dbReference type="EMBL" id="CAJNIZ010001400">
    <property type="protein sequence ID" value="CAE7190160.1"/>
    <property type="molecule type" value="Genomic_DNA"/>
</dbReference>
<dbReference type="Pfam" id="PF16187">
    <property type="entry name" value="Peptidase_M16_M"/>
    <property type="match status" value="1"/>
</dbReference>
<name>A0A812IXG0_SYMPI</name>
<dbReference type="InterPro" id="IPR032632">
    <property type="entry name" value="Peptidase_M16_M"/>
</dbReference>
<dbReference type="Gene3D" id="3.30.830.10">
    <property type="entry name" value="Metalloenzyme, LuxS/M16 peptidase-like"/>
    <property type="match status" value="1"/>
</dbReference>
<keyword evidence="1" id="KW-0479">Metal-binding</keyword>
<feature type="domain" description="Peptidase M16 C-terminal" evidence="2">
    <location>
        <begin position="7"/>
        <end position="126"/>
    </location>
</feature>